<gene>
    <name evidence="1" type="ORF">CMMCAS07_17665</name>
</gene>
<dbReference type="EMBL" id="MDHH01000008">
    <property type="protein sequence ID" value="OUE00230.1"/>
    <property type="molecule type" value="Genomic_DNA"/>
</dbReference>
<name>A0A251XDW2_CLAMM</name>
<proteinExistence type="predicted"/>
<reference evidence="1 2" key="1">
    <citation type="submission" date="2016-08" db="EMBL/GenBank/DDBJ databases">
        <title>Genome sequence of Clavibacter michiganensis subsp. michiganensis strain CASJ007.</title>
        <authorList>
            <person name="Thapa S.P."/>
            <person name="Coaker G."/>
        </authorList>
    </citation>
    <scope>NUCLEOTIDE SEQUENCE [LARGE SCALE GENOMIC DNA]</scope>
    <source>
        <strain evidence="1">CASJ007</strain>
    </source>
</reference>
<accession>A0A251XDW2</accession>
<evidence type="ECO:0000313" key="2">
    <source>
        <dbReference type="Proteomes" id="UP000195062"/>
    </source>
</evidence>
<organism evidence="1 2">
    <name type="scientific">Clavibacter michiganensis subsp. michiganensis</name>
    <dbReference type="NCBI Taxonomy" id="33013"/>
    <lineage>
        <taxon>Bacteria</taxon>
        <taxon>Bacillati</taxon>
        <taxon>Actinomycetota</taxon>
        <taxon>Actinomycetes</taxon>
        <taxon>Micrococcales</taxon>
        <taxon>Microbacteriaceae</taxon>
        <taxon>Clavibacter</taxon>
    </lineage>
</organism>
<evidence type="ECO:0000313" key="1">
    <source>
        <dbReference type="EMBL" id="OUE00230.1"/>
    </source>
</evidence>
<comment type="caution">
    <text evidence="1">The sequence shown here is derived from an EMBL/GenBank/DDBJ whole genome shotgun (WGS) entry which is preliminary data.</text>
</comment>
<dbReference type="Proteomes" id="UP000195062">
    <property type="component" value="Unassembled WGS sequence"/>
</dbReference>
<sequence length="34" mass="3709">MTLQVTALDRRRISEILVVPREEPAAEDADAATA</sequence>
<protein>
    <submittedName>
        <fullName evidence="1">Uncharacterized protein</fullName>
    </submittedName>
</protein>
<keyword evidence="2" id="KW-1185">Reference proteome</keyword>
<dbReference type="AlphaFoldDB" id="A0A251XDW2"/>